<dbReference type="CDD" id="cd01563">
    <property type="entry name" value="Thr-synth_1"/>
    <property type="match status" value="1"/>
</dbReference>
<feature type="domain" description="Tryptophan synthase beta chain-like PALP" evidence="7">
    <location>
        <begin position="76"/>
        <end position="380"/>
    </location>
</feature>
<dbReference type="GO" id="GO:0004794">
    <property type="term" value="F:threonine deaminase activity"/>
    <property type="evidence" value="ECO:0007669"/>
    <property type="project" value="TreeGrafter"/>
</dbReference>
<evidence type="ECO:0000256" key="1">
    <source>
        <dbReference type="ARBA" id="ARBA00001933"/>
    </source>
</evidence>
<dbReference type="InterPro" id="IPR004450">
    <property type="entry name" value="Thr_synthase-like"/>
</dbReference>
<dbReference type="EC" id="4.2.3.1" evidence="5"/>
<accession>A0A9E7MX34</accession>
<dbReference type="Proteomes" id="UP001055732">
    <property type="component" value="Chromosome"/>
</dbReference>
<protein>
    <recommendedName>
        <fullName evidence="5">Threonine synthase</fullName>
        <ecNumber evidence="5">4.2.3.1</ecNumber>
    </recommendedName>
</protein>
<dbReference type="GO" id="GO:0003941">
    <property type="term" value="F:L-serine ammonia-lyase activity"/>
    <property type="evidence" value="ECO:0007669"/>
    <property type="project" value="TreeGrafter"/>
</dbReference>
<dbReference type="GO" id="GO:0006567">
    <property type="term" value="P:L-threonine catabolic process"/>
    <property type="evidence" value="ECO:0007669"/>
    <property type="project" value="TreeGrafter"/>
</dbReference>
<dbReference type="NCBIfam" id="NF006050">
    <property type="entry name" value="PRK08197.1"/>
    <property type="match status" value="1"/>
</dbReference>
<dbReference type="KEGG" id="tagg:NF865_09065"/>
<keyword evidence="9" id="KW-1185">Reference proteome</keyword>
<dbReference type="InterPro" id="IPR050147">
    <property type="entry name" value="Ser/Thr_Dehydratase"/>
</dbReference>
<dbReference type="GO" id="GO:0004795">
    <property type="term" value="F:threonine synthase activity"/>
    <property type="evidence" value="ECO:0007669"/>
    <property type="project" value="UniProtKB-UniRule"/>
</dbReference>
<dbReference type="AlphaFoldDB" id="A0A9E7MX34"/>
<evidence type="ECO:0000259" key="7">
    <source>
        <dbReference type="Pfam" id="PF00291"/>
    </source>
</evidence>
<keyword evidence="3 6" id="KW-0663">Pyridoxal phosphate</keyword>
<name>A0A9E7MX34_THEAG</name>
<evidence type="ECO:0000256" key="3">
    <source>
        <dbReference type="ARBA" id="ARBA00022898"/>
    </source>
</evidence>
<comment type="similarity">
    <text evidence="2">Belongs to the threonine synthase family.</text>
</comment>
<dbReference type="Pfam" id="PF00291">
    <property type="entry name" value="PALP"/>
    <property type="match status" value="1"/>
</dbReference>
<sequence length="403" mass="44414">MRNSSHLEKLVCSKCGKEFSPDEPQTICEKCNAPLLPIYDLESVKNALSKEDLKGRRADMWRYRELLPIKDERNIVSLGEGFTPVLKLEKLGEKLGIKNLYIKDDGLIPTGTFKARGLAMAVSKAKELGLKKLAMPTAGNAGAALAAYAAKAGIEAYVVMPEDAPLTCKLECYIFGARVYLVRGLISDAGRIVSEGKRKFGWFDVSTMKEPYRVEGKKTMGLEIAEQFNWEVPDVILYPTGGGTGIIGMWKAFNELKELGWIDEKMPRMISVQSEGCAPIVKAFKEKKKESEFWEDAKTIAAGIRVPKAFADFLILRVLYESGGGAVAVSDKEILEASKELAREGVFVCPEGAATLAGLKQVVEEGDIDKDEKILLYNTGSGIKYTEVYSKKPQIGVTAYYLH</sequence>
<dbReference type="Gene3D" id="3.40.50.1100">
    <property type="match status" value="2"/>
</dbReference>
<dbReference type="RefSeq" id="WP_253304398.1">
    <property type="nucleotide sequence ID" value="NZ_CP099582.1"/>
</dbReference>
<dbReference type="InterPro" id="IPR001926">
    <property type="entry name" value="TrpB-like_PALP"/>
</dbReference>
<gene>
    <name evidence="8" type="ORF">NF865_09065</name>
</gene>
<evidence type="ECO:0000256" key="4">
    <source>
        <dbReference type="ARBA" id="ARBA00023239"/>
    </source>
</evidence>
<evidence type="ECO:0000313" key="8">
    <source>
        <dbReference type="EMBL" id="USS40442.1"/>
    </source>
</evidence>
<organism evidence="8 9">
    <name type="scientific">Thermococcus aggregans</name>
    <dbReference type="NCBI Taxonomy" id="110163"/>
    <lineage>
        <taxon>Archaea</taxon>
        <taxon>Methanobacteriati</taxon>
        <taxon>Methanobacteriota</taxon>
        <taxon>Thermococci</taxon>
        <taxon>Thermococcales</taxon>
        <taxon>Thermococcaceae</taxon>
        <taxon>Thermococcus</taxon>
    </lineage>
</organism>
<evidence type="ECO:0000256" key="5">
    <source>
        <dbReference type="NCBIfam" id="TIGR00260"/>
    </source>
</evidence>
<dbReference type="EMBL" id="CP099582">
    <property type="protein sequence ID" value="USS40442.1"/>
    <property type="molecule type" value="Genomic_DNA"/>
</dbReference>
<dbReference type="GO" id="GO:0009097">
    <property type="term" value="P:isoleucine biosynthetic process"/>
    <property type="evidence" value="ECO:0007669"/>
    <property type="project" value="TreeGrafter"/>
</dbReference>
<dbReference type="SUPFAM" id="SSF53686">
    <property type="entry name" value="Tryptophan synthase beta subunit-like PLP-dependent enzymes"/>
    <property type="match status" value="1"/>
</dbReference>
<evidence type="ECO:0000256" key="2">
    <source>
        <dbReference type="ARBA" id="ARBA00005517"/>
    </source>
</evidence>
<dbReference type="GO" id="GO:0009088">
    <property type="term" value="P:threonine biosynthetic process"/>
    <property type="evidence" value="ECO:0007669"/>
    <property type="project" value="UniProtKB-UniRule"/>
</dbReference>
<proteinExistence type="inferred from homology"/>
<keyword evidence="4 8" id="KW-0456">Lyase</keyword>
<dbReference type="GO" id="GO:0006565">
    <property type="term" value="P:L-serine catabolic process"/>
    <property type="evidence" value="ECO:0007669"/>
    <property type="project" value="TreeGrafter"/>
</dbReference>
<dbReference type="NCBIfam" id="TIGR00260">
    <property type="entry name" value="thrC"/>
    <property type="match status" value="1"/>
</dbReference>
<evidence type="ECO:0000313" key="9">
    <source>
        <dbReference type="Proteomes" id="UP001055732"/>
    </source>
</evidence>
<comment type="cofactor">
    <cofactor evidence="1 6">
        <name>pyridoxal 5'-phosphate</name>
        <dbReference type="ChEBI" id="CHEBI:597326"/>
    </cofactor>
</comment>
<evidence type="ECO:0000256" key="6">
    <source>
        <dbReference type="PIRSR" id="PIRSR604450-51"/>
    </source>
</evidence>
<dbReference type="InterPro" id="IPR036052">
    <property type="entry name" value="TrpB-like_PALP_sf"/>
</dbReference>
<dbReference type="PANTHER" id="PTHR48078">
    <property type="entry name" value="THREONINE DEHYDRATASE, MITOCHONDRIAL-RELATED"/>
    <property type="match status" value="1"/>
</dbReference>
<reference evidence="8" key="2">
    <citation type="submission" date="2022-06" db="EMBL/GenBank/DDBJ databases">
        <authorList>
            <person name="Park Y.-J."/>
        </authorList>
    </citation>
    <scope>NUCLEOTIDE SEQUENCE</scope>
    <source>
        <strain evidence="8">TY</strain>
    </source>
</reference>
<dbReference type="PANTHER" id="PTHR48078:SF6">
    <property type="entry name" value="L-THREONINE DEHYDRATASE CATABOLIC TDCB"/>
    <property type="match status" value="1"/>
</dbReference>
<feature type="modified residue" description="N6-(pyridoxal phosphate)lysine" evidence="6">
    <location>
        <position position="114"/>
    </location>
</feature>
<reference evidence="8" key="1">
    <citation type="journal article" date="1998" name="Int. J. Syst. Bacteriol. 48 Pt">
        <title>Thermococcus guaymasensis sp. nov. and Thermococcus aggregans sp. nov., two novel thermophilic archaea isolated from the Guaymas Basin hydrothermal vent site.</title>
        <authorList>
            <person name="Canganella F."/>
            <person name="Jones W.J."/>
            <person name="Gambacorta A."/>
            <person name="Antranikian G."/>
        </authorList>
    </citation>
    <scope>NUCLEOTIDE SEQUENCE</scope>
    <source>
        <strain evidence="8">TY</strain>
    </source>
</reference>